<dbReference type="CDD" id="cd09112">
    <property type="entry name" value="PLDc_CLS_2"/>
    <property type="match status" value="1"/>
</dbReference>
<dbReference type="EMBL" id="RAPK01000008">
    <property type="protein sequence ID" value="RKD73278.1"/>
    <property type="molecule type" value="Genomic_DNA"/>
</dbReference>
<feature type="active site" evidence="13">
    <location>
        <position position="407"/>
    </location>
</feature>
<keyword evidence="9 13" id="KW-0472">Membrane</keyword>
<evidence type="ECO:0000256" key="12">
    <source>
        <dbReference type="ARBA" id="ARBA00057569"/>
    </source>
</evidence>
<comment type="caution">
    <text evidence="16">The sequence shown here is derived from an EMBL/GenBank/DDBJ whole genome shotgun (WGS) entry which is preliminary data.</text>
</comment>
<gene>
    <name evidence="16" type="ORF">ATL39_1569</name>
</gene>
<dbReference type="Pfam" id="PF13396">
    <property type="entry name" value="PLDc_N"/>
    <property type="match status" value="1"/>
</dbReference>
<dbReference type="AlphaFoldDB" id="A0A419V432"/>
<proteinExistence type="inferred from homology"/>
<feature type="domain" description="PLD phosphodiesterase" evidence="15">
    <location>
        <begin position="400"/>
        <end position="427"/>
    </location>
</feature>
<dbReference type="Gene3D" id="3.30.870.10">
    <property type="entry name" value="Endonuclease Chain A"/>
    <property type="match status" value="2"/>
</dbReference>
<dbReference type="InterPro" id="IPR022924">
    <property type="entry name" value="Cardiolipin_synthase"/>
</dbReference>
<dbReference type="RefSeq" id="WP_120192756.1">
    <property type="nucleotide sequence ID" value="NZ_RAPK01000008.1"/>
</dbReference>
<evidence type="ECO:0000259" key="15">
    <source>
        <dbReference type="PROSITE" id="PS50035"/>
    </source>
</evidence>
<evidence type="ECO:0000313" key="16">
    <source>
        <dbReference type="EMBL" id="RKD73278.1"/>
    </source>
</evidence>
<accession>A0A419V432</accession>
<organism evidence="16 17">
    <name type="scientific">Sinobaca qinghaiensis</name>
    <dbReference type="NCBI Taxonomy" id="342944"/>
    <lineage>
        <taxon>Bacteria</taxon>
        <taxon>Bacillati</taxon>
        <taxon>Bacillota</taxon>
        <taxon>Bacilli</taxon>
        <taxon>Bacillales</taxon>
        <taxon>Sporolactobacillaceae</taxon>
        <taxon>Sinobaca</taxon>
    </lineage>
</organism>
<dbReference type="FunFam" id="3.30.870.10:FF:000021">
    <property type="entry name" value="Cardiolipin synthase"/>
    <property type="match status" value="1"/>
</dbReference>
<name>A0A419V432_9BACL</name>
<keyword evidence="11 13" id="KW-1208">Phospholipid metabolism</keyword>
<evidence type="ECO:0000256" key="13">
    <source>
        <dbReference type="HAMAP-Rule" id="MF_01916"/>
    </source>
</evidence>
<dbReference type="CDD" id="cd09110">
    <property type="entry name" value="PLDc_CLS_1"/>
    <property type="match status" value="1"/>
</dbReference>
<evidence type="ECO:0000256" key="4">
    <source>
        <dbReference type="ARBA" id="ARBA00022679"/>
    </source>
</evidence>
<keyword evidence="4 13" id="KW-0808">Transferase</keyword>
<feature type="transmembrane region" description="Helical" evidence="13">
    <location>
        <begin position="37"/>
        <end position="57"/>
    </location>
</feature>
<keyword evidence="10 13" id="KW-0594">Phospholipid biosynthesis</keyword>
<keyword evidence="2 13" id="KW-1003">Cell membrane</keyword>
<evidence type="ECO:0000256" key="3">
    <source>
        <dbReference type="ARBA" id="ARBA00022516"/>
    </source>
</evidence>
<dbReference type="Proteomes" id="UP000285120">
    <property type="component" value="Unassembled WGS sequence"/>
</dbReference>
<keyword evidence="6" id="KW-0677">Repeat</keyword>
<keyword evidence="3 13" id="KW-0444">Lipid biosynthesis</keyword>
<keyword evidence="7 13" id="KW-1133">Transmembrane helix</keyword>
<dbReference type="SUPFAM" id="SSF56024">
    <property type="entry name" value="Phospholipase D/nuclease"/>
    <property type="match status" value="2"/>
</dbReference>
<dbReference type="PROSITE" id="PS50035">
    <property type="entry name" value="PLD"/>
    <property type="match status" value="2"/>
</dbReference>
<dbReference type="InterPro" id="IPR030874">
    <property type="entry name" value="Cardiolipin_synth_Firmi"/>
</dbReference>
<dbReference type="GO" id="GO:0008808">
    <property type="term" value="F:cardiolipin synthase activity"/>
    <property type="evidence" value="ECO:0007669"/>
    <property type="project" value="UniProtKB-UniRule"/>
</dbReference>
<evidence type="ECO:0000256" key="8">
    <source>
        <dbReference type="ARBA" id="ARBA00023098"/>
    </source>
</evidence>
<dbReference type="InterPro" id="IPR025202">
    <property type="entry name" value="PLD-like_dom"/>
</dbReference>
<evidence type="ECO:0000256" key="7">
    <source>
        <dbReference type="ARBA" id="ARBA00022989"/>
    </source>
</evidence>
<feature type="transmembrane region" description="Helical" evidence="13">
    <location>
        <begin position="6"/>
        <end position="28"/>
    </location>
</feature>
<dbReference type="SMART" id="SM00155">
    <property type="entry name" value="PLDc"/>
    <property type="match status" value="2"/>
</dbReference>
<feature type="domain" description="PLD phosphodiesterase" evidence="15">
    <location>
        <begin position="220"/>
        <end position="247"/>
    </location>
</feature>
<dbReference type="FunFam" id="3.30.870.10:FF:000014">
    <property type="entry name" value="Cardiolipin synthase"/>
    <property type="match status" value="1"/>
</dbReference>
<comment type="function">
    <text evidence="12 13">Catalyzes the reversible phosphatidyl group transfer from one phosphatidylglycerol molecule to another to form cardiolipin (CL) (diphosphatidylglycerol) and glycerol.</text>
</comment>
<comment type="subcellular location">
    <subcellularLocation>
        <location evidence="1 13">Cell membrane</location>
        <topology evidence="1 13">Multi-pass membrane protein</topology>
    </subcellularLocation>
</comment>
<feature type="active site" evidence="13">
    <location>
        <position position="232"/>
    </location>
</feature>
<dbReference type="InterPro" id="IPR027379">
    <property type="entry name" value="CLS_N"/>
</dbReference>
<evidence type="ECO:0000256" key="9">
    <source>
        <dbReference type="ARBA" id="ARBA00023136"/>
    </source>
</evidence>
<dbReference type="PANTHER" id="PTHR21248:SF22">
    <property type="entry name" value="PHOSPHOLIPASE D"/>
    <property type="match status" value="1"/>
</dbReference>
<protein>
    <recommendedName>
        <fullName evidence="13 14">Cardiolipin synthase</fullName>
        <shortName evidence="13">CL synthase</shortName>
        <ecNumber evidence="13 14">2.7.8.-</ecNumber>
    </recommendedName>
</protein>
<dbReference type="NCBIfam" id="TIGR04265">
    <property type="entry name" value="bac_cardiolipin"/>
    <property type="match status" value="1"/>
</dbReference>
<dbReference type="PANTHER" id="PTHR21248">
    <property type="entry name" value="CARDIOLIPIN SYNTHASE"/>
    <property type="match status" value="1"/>
</dbReference>
<feature type="active site" evidence="13">
    <location>
        <position position="412"/>
    </location>
</feature>
<evidence type="ECO:0000256" key="5">
    <source>
        <dbReference type="ARBA" id="ARBA00022692"/>
    </source>
</evidence>
<dbReference type="Pfam" id="PF13091">
    <property type="entry name" value="PLDc_2"/>
    <property type="match status" value="2"/>
</dbReference>
<keyword evidence="8 13" id="KW-0443">Lipid metabolism</keyword>
<dbReference type="HAMAP" id="MF_01916">
    <property type="entry name" value="Cardiolipin_synth_Cls"/>
    <property type="match status" value="1"/>
</dbReference>
<dbReference type="EC" id="2.7.8.-" evidence="13 14"/>
<comment type="catalytic activity">
    <reaction evidence="13">
        <text>2 a 1,2-diacyl-sn-glycero-3-phospho-(1'-sn-glycerol) = a cardiolipin + glycerol</text>
        <dbReference type="Rhea" id="RHEA:31451"/>
        <dbReference type="ChEBI" id="CHEBI:17754"/>
        <dbReference type="ChEBI" id="CHEBI:62237"/>
        <dbReference type="ChEBI" id="CHEBI:64716"/>
    </reaction>
</comment>
<dbReference type="GO" id="GO:0032049">
    <property type="term" value="P:cardiolipin biosynthetic process"/>
    <property type="evidence" value="ECO:0007669"/>
    <property type="project" value="UniProtKB-UniRule"/>
</dbReference>
<evidence type="ECO:0000313" key="17">
    <source>
        <dbReference type="Proteomes" id="UP000285120"/>
    </source>
</evidence>
<evidence type="ECO:0000256" key="1">
    <source>
        <dbReference type="ARBA" id="ARBA00004651"/>
    </source>
</evidence>
<feature type="active site" evidence="13">
    <location>
        <position position="225"/>
    </location>
</feature>
<keyword evidence="17" id="KW-1185">Reference proteome</keyword>
<dbReference type="GO" id="GO:0005886">
    <property type="term" value="C:plasma membrane"/>
    <property type="evidence" value="ECO:0007669"/>
    <property type="project" value="UniProtKB-SubCell"/>
</dbReference>
<evidence type="ECO:0000256" key="11">
    <source>
        <dbReference type="ARBA" id="ARBA00023264"/>
    </source>
</evidence>
<evidence type="ECO:0000256" key="10">
    <source>
        <dbReference type="ARBA" id="ARBA00023209"/>
    </source>
</evidence>
<dbReference type="InterPro" id="IPR001736">
    <property type="entry name" value="PLipase_D/transphosphatidylase"/>
</dbReference>
<sequence>MTIGEVFSIILSILFVLNIVFAGIIIFLERRDATSTWAWVMVLFFIPFLGFILYLIFGQNLTRRRLFDWEDIKKIGIEDLIRAQIAALREERFHFIDPSVREHRDLIFMQLVNNDSVLTQENEVDIFIDGGKKFEALMKDIEAAEDHIHFQYYILRDDKLGTRIIKALTKKAEEGVKVRILYDEMGSRSISKKSFRAFHAAGGETSIFFPRRIPFINLRLNYRNHRKIVIIDGKIGYTGGFNVGDEYLGLDPKFGYWRDTHLRMLGDAVKALQTRFILDWNQASPDKRDIHYQEGLFPAVDPHAGNTAVQIVSSGPDSQWEQIKNGYIKMILMAKESIYIQTPYFIPDQSLMDALRIAALSGVDVRIMIPNKPDHPFVYWATYSHIGTILEAGAEVYIYDNGFIHAKTIVVDGKVSSVGTANIDNRSFALNFEVNAFIYHHPFSQRMALIFEEDMKQSTRFTLNNYQKRSLWIRFKEAIAHLLSPIL</sequence>
<feature type="active site" evidence="13">
    <location>
        <position position="227"/>
    </location>
</feature>
<evidence type="ECO:0000256" key="2">
    <source>
        <dbReference type="ARBA" id="ARBA00022475"/>
    </source>
</evidence>
<feature type="active site" evidence="13">
    <location>
        <position position="405"/>
    </location>
</feature>
<comment type="similarity">
    <text evidence="13">Belongs to the phospholipase D family. Cardiolipin synthase subfamily.</text>
</comment>
<dbReference type="OrthoDB" id="9762009at2"/>
<keyword evidence="5 13" id="KW-0812">Transmembrane</keyword>
<reference evidence="16 17" key="1">
    <citation type="submission" date="2018-09" db="EMBL/GenBank/DDBJ databases">
        <title>Genomic Encyclopedia of Archaeal and Bacterial Type Strains, Phase II (KMG-II): from individual species to whole genera.</title>
        <authorList>
            <person name="Goeker M."/>
        </authorList>
    </citation>
    <scope>NUCLEOTIDE SEQUENCE [LARGE SCALE GENOMIC DNA]</scope>
    <source>
        <strain evidence="16 17">DSM 17008</strain>
    </source>
</reference>
<evidence type="ECO:0000256" key="6">
    <source>
        <dbReference type="ARBA" id="ARBA00022737"/>
    </source>
</evidence>
<evidence type="ECO:0000256" key="14">
    <source>
        <dbReference type="NCBIfam" id="TIGR04265"/>
    </source>
</evidence>